<reference evidence="7 8" key="1">
    <citation type="submission" date="2013-07" db="EMBL/GenBank/DDBJ databases">
        <title>Thalassospira permensis NBRC 106175 Genome Sequencing.</title>
        <authorList>
            <person name="Lai Q."/>
            <person name="Shao Z."/>
        </authorList>
    </citation>
    <scope>NUCLEOTIDE SEQUENCE [LARGE SCALE GENOMIC DNA]</scope>
    <source>
        <strain evidence="7 8">NBRC 106175</strain>
    </source>
</reference>
<dbReference type="SUPFAM" id="SSF46689">
    <property type="entry name" value="Homeodomain-like"/>
    <property type="match status" value="1"/>
</dbReference>
<dbReference type="EMBL" id="AUNC01000072">
    <property type="protein sequence ID" value="KEO50437.1"/>
    <property type="molecule type" value="Genomic_DNA"/>
</dbReference>
<dbReference type="PROSITE" id="PS51464">
    <property type="entry name" value="SIS"/>
    <property type="match status" value="1"/>
</dbReference>
<keyword evidence="4" id="KW-1133">Transmembrane helix</keyword>
<dbReference type="InterPro" id="IPR035472">
    <property type="entry name" value="RpiR-like_SIS"/>
</dbReference>
<dbReference type="Gene3D" id="3.40.50.10490">
    <property type="entry name" value="Glucose-6-phosphate isomerase like protein, domain 1"/>
    <property type="match status" value="1"/>
</dbReference>
<dbReference type="InterPro" id="IPR046348">
    <property type="entry name" value="SIS_dom_sf"/>
</dbReference>
<dbReference type="PANTHER" id="PTHR30514">
    <property type="entry name" value="GLUCOKINASE"/>
    <property type="match status" value="1"/>
</dbReference>
<dbReference type="CDD" id="cd05013">
    <property type="entry name" value="SIS_RpiR"/>
    <property type="match status" value="1"/>
</dbReference>
<keyword evidence="2" id="KW-0238">DNA-binding</keyword>
<dbReference type="InterPro" id="IPR036388">
    <property type="entry name" value="WH-like_DNA-bd_sf"/>
</dbReference>
<dbReference type="SUPFAM" id="SSF53697">
    <property type="entry name" value="SIS domain"/>
    <property type="match status" value="1"/>
</dbReference>
<dbReference type="Gene3D" id="1.10.10.10">
    <property type="entry name" value="Winged helix-like DNA-binding domain superfamily/Winged helix DNA-binding domain"/>
    <property type="match status" value="1"/>
</dbReference>
<comment type="caution">
    <text evidence="7">The sequence shown here is derived from an EMBL/GenBank/DDBJ whole genome shotgun (WGS) entry which is preliminary data.</text>
</comment>
<dbReference type="PROSITE" id="PS51071">
    <property type="entry name" value="HTH_RPIR"/>
    <property type="match status" value="1"/>
</dbReference>
<protein>
    <submittedName>
        <fullName evidence="7">RpiR family transcriptional regulator</fullName>
    </submittedName>
</protein>
<accession>A0ABR4THU5</accession>
<evidence type="ECO:0000256" key="1">
    <source>
        <dbReference type="ARBA" id="ARBA00023015"/>
    </source>
</evidence>
<keyword evidence="8" id="KW-1185">Reference proteome</keyword>
<evidence type="ECO:0000313" key="8">
    <source>
        <dbReference type="Proteomes" id="UP000027463"/>
    </source>
</evidence>
<name>A0ABR4THU5_9PROT</name>
<feature type="domain" description="SIS" evidence="6">
    <location>
        <begin position="155"/>
        <end position="291"/>
    </location>
</feature>
<gene>
    <name evidence="7" type="ORF">SMB34_10760</name>
</gene>
<feature type="domain" description="HTH rpiR-type" evidence="5">
    <location>
        <begin position="30"/>
        <end position="106"/>
    </location>
</feature>
<dbReference type="InterPro" id="IPR009057">
    <property type="entry name" value="Homeodomain-like_sf"/>
</dbReference>
<evidence type="ECO:0000313" key="7">
    <source>
        <dbReference type="EMBL" id="KEO50437.1"/>
    </source>
</evidence>
<keyword evidence="4" id="KW-0812">Transmembrane</keyword>
<dbReference type="InterPro" id="IPR000281">
    <property type="entry name" value="HTH_RpiR"/>
</dbReference>
<proteinExistence type="predicted"/>
<evidence type="ECO:0000259" key="5">
    <source>
        <dbReference type="PROSITE" id="PS51071"/>
    </source>
</evidence>
<feature type="transmembrane region" description="Helical" evidence="4">
    <location>
        <begin position="266"/>
        <end position="286"/>
    </location>
</feature>
<dbReference type="InterPro" id="IPR047640">
    <property type="entry name" value="RpiR-like"/>
</dbReference>
<keyword evidence="4" id="KW-0472">Membrane</keyword>
<dbReference type="InterPro" id="IPR001347">
    <property type="entry name" value="SIS_dom"/>
</dbReference>
<dbReference type="Proteomes" id="UP000027463">
    <property type="component" value="Unassembled WGS sequence"/>
</dbReference>
<keyword evidence="3" id="KW-0804">Transcription</keyword>
<evidence type="ECO:0000259" key="6">
    <source>
        <dbReference type="PROSITE" id="PS51464"/>
    </source>
</evidence>
<dbReference type="Pfam" id="PF01418">
    <property type="entry name" value="HTH_6"/>
    <property type="match status" value="1"/>
</dbReference>
<evidence type="ECO:0000256" key="3">
    <source>
        <dbReference type="ARBA" id="ARBA00023163"/>
    </source>
</evidence>
<dbReference type="PANTHER" id="PTHR30514:SF20">
    <property type="entry name" value="TRANSCRIPTIONAL REGULATOR"/>
    <property type="match status" value="1"/>
</dbReference>
<evidence type="ECO:0000256" key="4">
    <source>
        <dbReference type="SAM" id="Phobius"/>
    </source>
</evidence>
<sequence>MIMECIQRQAKTKTGNPYAMTEQTAPVSLEEFNHRLAEISEAMPKRLRQCAEFVAQNTDRIAVSTVAELSAGAGVQPSAFMRFCQLLGFSGFSEMQKMFRETYAQKWPDYATRLENLRASGADSPSALLAEFVEAGRLSLENLASSIDAGLLEEAVNVLAAAPMIHIVGFRRAFPVASYLSYAFEKMDIPAVLHDGVGKLNPRHAIRKGDVMIAITFAPYSQETIDLAAYARGLGNPVVAITDTMTSPLRRIDALTLAVSEVDVGAFRALSATLSLAISLAVAIGAKRDRARE</sequence>
<evidence type="ECO:0000256" key="2">
    <source>
        <dbReference type="ARBA" id="ARBA00023125"/>
    </source>
</evidence>
<dbReference type="Pfam" id="PF01380">
    <property type="entry name" value="SIS"/>
    <property type="match status" value="1"/>
</dbReference>
<keyword evidence="1" id="KW-0805">Transcription regulation</keyword>
<organism evidence="7 8">
    <name type="scientific">Thalassospira permensis NBRC 106175</name>
    <dbReference type="NCBI Taxonomy" id="1353532"/>
    <lineage>
        <taxon>Bacteria</taxon>
        <taxon>Pseudomonadati</taxon>
        <taxon>Pseudomonadota</taxon>
        <taxon>Alphaproteobacteria</taxon>
        <taxon>Rhodospirillales</taxon>
        <taxon>Thalassospiraceae</taxon>
        <taxon>Thalassospira</taxon>
    </lineage>
</organism>